<dbReference type="OrthoDB" id="9792695at2"/>
<reference evidence="5 6" key="1">
    <citation type="submission" date="2013-03" db="EMBL/GenBank/DDBJ databases">
        <title>Salinisphaera hydrothermalis C41B8 Genome Sequencing.</title>
        <authorList>
            <person name="Li C."/>
            <person name="Lai Q."/>
            <person name="Shao Z."/>
        </authorList>
    </citation>
    <scope>NUCLEOTIDE SEQUENCE [LARGE SCALE GENOMIC DNA]</scope>
    <source>
        <strain evidence="5 6">C41B8</strain>
    </source>
</reference>
<sequence>MGQTTDKPDRDAQTSAGHRVATDDRDDWMLVVDVREFADHYVIRAELPGVAAGAIKVAVEDGMLLLSGERPRVWHDPQRPHPGACGQRHFARSISLPFDADSRRFDVAPEQGAVEVRFARLYAPVPDALRELPE</sequence>
<dbReference type="PANTHER" id="PTHR11527">
    <property type="entry name" value="HEAT-SHOCK PROTEIN 20 FAMILY MEMBER"/>
    <property type="match status" value="1"/>
</dbReference>
<dbReference type="InterPro" id="IPR031107">
    <property type="entry name" value="Small_HSP"/>
</dbReference>
<dbReference type="Proteomes" id="UP000028302">
    <property type="component" value="Unassembled WGS sequence"/>
</dbReference>
<dbReference type="eggNOG" id="COG0071">
    <property type="taxonomic scope" value="Bacteria"/>
</dbReference>
<feature type="compositionally biased region" description="Basic and acidic residues" evidence="3">
    <location>
        <begin position="1"/>
        <end position="12"/>
    </location>
</feature>
<feature type="region of interest" description="Disordered" evidence="3">
    <location>
        <begin position="1"/>
        <end position="20"/>
    </location>
</feature>
<dbReference type="SUPFAM" id="SSF49764">
    <property type="entry name" value="HSP20-like chaperones"/>
    <property type="match status" value="1"/>
</dbReference>
<keyword evidence="5" id="KW-0346">Stress response</keyword>
<evidence type="ECO:0000256" key="3">
    <source>
        <dbReference type="SAM" id="MobiDB-lite"/>
    </source>
</evidence>
<dbReference type="Gene3D" id="2.60.40.790">
    <property type="match status" value="1"/>
</dbReference>
<dbReference type="InterPro" id="IPR002068">
    <property type="entry name" value="A-crystallin/Hsp20_dom"/>
</dbReference>
<accession>A0A084IKI5</accession>
<dbReference type="CDD" id="cd06464">
    <property type="entry name" value="ACD_sHsps-like"/>
    <property type="match status" value="1"/>
</dbReference>
<dbReference type="RefSeq" id="WP_037337836.1">
    <property type="nucleotide sequence ID" value="NZ_APNK01000015.1"/>
</dbReference>
<dbReference type="STRING" id="1304275.C41B8_10880"/>
<name>A0A084IKI5_SALHC</name>
<keyword evidence="6" id="KW-1185">Reference proteome</keyword>
<evidence type="ECO:0000259" key="4">
    <source>
        <dbReference type="PROSITE" id="PS01031"/>
    </source>
</evidence>
<protein>
    <submittedName>
        <fullName evidence="5">Small heat shock protein,HSP20</fullName>
    </submittedName>
</protein>
<dbReference type="InterPro" id="IPR008978">
    <property type="entry name" value="HSP20-like_chaperone"/>
</dbReference>
<proteinExistence type="inferred from homology"/>
<dbReference type="AlphaFoldDB" id="A0A084IKI5"/>
<evidence type="ECO:0000313" key="5">
    <source>
        <dbReference type="EMBL" id="KEZ77219.1"/>
    </source>
</evidence>
<dbReference type="EMBL" id="APNK01000015">
    <property type="protein sequence ID" value="KEZ77219.1"/>
    <property type="molecule type" value="Genomic_DNA"/>
</dbReference>
<dbReference type="PROSITE" id="PS01031">
    <property type="entry name" value="SHSP"/>
    <property type="match status" value="1"/>
</dbReference>
<evidence type="ECO:0000256" key="1">
    <source>
        <dbReference type="PROSITE-ProRule" id="PRU00285"/>
    </source>
</evidence>
<feature type="domain" description="SHSP" evidence="4">
    <location>
        <begin position="23"/>
        <end position="134"/>
    </location>
</feature>
<gene>
    <name evidence="5" type="ORF">C41B8_10880</name>
</gene>
<evidence type="ECO:0000313" key="6">
    <source>
        <dbReference type="Proteomes" id="UP000028302"/>
    </source>
</evidence>
<evidence type="ECO:0000256" key="2">
    <source>
        <dbReference type="RuleBase" id="RU003616"/>
    </source>
</evidence>
<organism evidence="5 6">
    <name type="scientific">Salinisphaera hydrothermalis (strain C41B8)</name>
    <dbReference type="NCBI Taxonomy" id="1304275"/>
    <lineage>
        <taxon>Bacteria</taxon>
        <taxon>Pseudomonadati</taxon>
        <taxon>Pseudomonadota</taxon>
        <taxon>Gammaproteobacteria</taxon>
        <taxon>Salinisphaerales</taxon>
        <taxon>Salinisphaeraceae</taxon>
        <taxon>Salinisphaera</taxon>
    </lineage>
</organism>
<comment type="similarity">
    <text evidence="1 2">Belongs to the small heat shock protein (HSP20) family.</text>
</comment>
<dbReference type="Pfam" id="PF00011">
    <property type="entry name" value="HSP20"/>
    <property type="match status" value="1"/>
</dbReference>
<comment type="caution">
    <text evidence="5">The sequence shown here is derived from an EMBL/GenBank/DDBJ whole genome shotgun (WGS) entry which is preliminary data.</text>
</comment>